<evidence type="ECO:0000313" key="2">
    <source>
        <dbReference type="EMBL" id="SMF03070.1"/>
    </source>
</evidence>
<evidence type="ECO:0000313" key="3">
    <source>
        <dbReference type="Proteomes" id="UP000192906"/>
    </source>
</evidence>
<dbReference type="Proteomes" id="UP000192906">
    <property type="component" value="Unassembled WGS sequence"/>
</dbReference>
<dbReference type="InterPro" id="IPR052339">
    <property type="entry name" value="Fe-S_Maturation_MIP18"/>
</dbReference>
<keyword evidence="3" id="KW-1185">Reference proteome</keyword>
<dbReference type="InterPro" id="IPR034904">
    <property type="entry name" value="FSCA_dom_sf"/>
</dbReference>
<proteinExistence type="predicted"/>
<gene>
    <name evidence="2" type="ORF">SAMN06295933_1263</name>
</gene>
<dbReference type="Gene3D" id="3.30.300.130">
    <property type="entry name" value="Fe-S cluster assembly (FSCA)"/>
    <property type="match status" value="1"/>
</dbReference>
<dbReference type="InterPro" id="IPR002744">
    <property type="entry name" value="MIP18-like"/>
</dbReference>
<accession>A0A1X7CUG9</accession>
<dbReference type="Pfam" id="PF01883">
    <property type="entry name" value="FeS_assembly_P"/>
    <property type="match status" value="1"/>
</dbReference>
<dbReference type="RefSeq" id="WP_085099948.1">
    <property type="nucleotide sequence ID" value="NZ_FWZU01000002.1"/>
</dbReference>
<dbReference type="SUPFAM" id="SSF117916">
    <property type="entry name" value="Fe-S cluster assembly (FSCA) domain-like"/>
    <property type="match status" value="1"/>
</dbReference>
<organism evidence="2 3">
    <name type="scientific">Desulfovibrio gilichinskyi</name>
    <dbReference type="NCBI Taxonomy" id="1519643"/>
    <lineage>
        <taxon>Bacteria</taxon>
        <taxon>Pseudomonadati</taxon>
        <taxon>Thermodesulfobacteriota</taxon>
        <taxon>Desulfovibrionia</taxon>
        <taxon>Desulfovibrionales</taxon>
        <taxon>Desulfovibrionaceae</taxon>
        <taxon>Desulfovibrio</taxon>
    </lineage>
</organism>
<reference evidence="3" key="1">
    <citation type="submission" date="2017-04" db="EMBL/GenBank/DDBJ databases">
        <authorList>
            <person name="Varghese N."/>
            <person name="Submissions S."/>
        </authorList>
    </citation>
    <scope>NUCLEOTIDE SEQUENCE [LARGE SCALE GENOMIC DNA]</scope>
    <source>
        <strain evidence="3">K3S</strain>
    </source>
</reference>
<dbReference type="PANTHER" id="PTHR42831:SF1">
    <property type="entry name" value="FE-S PROTEIN MATURATION AUXILIARY FACTOR YITW"/>
    <property type="match status" value="1"/>
</dbReference>
<sequence length="163" mass="18445">MHSCNYKPIITSHNTLVFIVIFTLAISFLVTSYTSATADDFKQNSTNQTIKHHLSTSQLTATECEKNIFQALKKINDPELNINIVDLGLIKEIKCPDETETLSITIILTSPFCPYIKDLIADIRKTVSETAPNKKNTVIVDTKTRWKPSRMTKEGRKQLWGSE</sequence>
<dbReference type="OrthoDB" id="9805360at2"/>
<feature type="domain" description="MIP18 family-like" evidence="1">
    <location>
        <begin position="66"/>
        <end position="138"/>
    </location>
</feature>
<dbReference type="PANTHER" id="PTHR42831">
    <property type="entry name" value="FE-S PROTEIN MATURATION AUXILIARY FACTOR YITW"/>
    <property type="match status" value="1"/>
</dbReference>
<dbReference type="STRING" id="1519643.SAMN06295933_1263"/>
<dbReference type="AlphaFoldDB" id="A0A1X7CUG9"/>
<protein>
    <submittedName>
        <fullName evidence="2">Metal-sulfur cluster biosynthetic enzyme</fullName>
    </submittedName>
</protein>
<name>A0A1X7CUG9_9BACT</name>
<dbReference type="EMBL" id="FWZU01000002">
    <property type="protein sequence ID" value="SMF03070.1"/>
    <property type="molecule type" value="Genomic_DNA"/>
</dbReference>
<evidence type="ECO:0000259" key="1">
    <source>
        <dbReference type="Pfam" id="PF01883"/>
    </source>
</evidence>